<accession>A0A4R1LY32</accession>
<sequence>MKFVYNNFECRVDNPSQCPHCHNGIEPRHISQNIEQGINYSVWKCTFRECGKQFIAVHQVIGQGQAKFVGFLDGQPIGPYWPETIKKLKSKFIETYNQSLKAEYSGLDEIAGMGFRKAIEYLVKDYLIQRDSSLEGKIEDKLLASVIGENFSTPQEADLKDLLQRATWLGNDMTHYLRYHDNFDINDLKELIQLVMDEIHSIEQKRHYIANIQSKYKK</sequence>
<comment type="caution">
    <text evidence="1">The sequence shown here is derived from an EMBL/GenBank/DDBJ whole genome shotgun (WGS) entry which is preliminary data.</text>
</comment>
<evidence type="ECO:0000313" key="1">
    <source>
        <dbReference type="EMBL" id="TCK83490.1"/>
    </source>
</evidence>
<proteinExistence type="predicted"/>
<evidence type="ECO:0000313" key="2">
    <source>
        <dbReference type="Proteomes" id="UP000294616"/>
    </source>
</evidence>
<gene>
    <name evidence="1" type="ORF">C8N28_2091</name>
</gene>
<name>A0A4R1LY32_9SPHI</name>
<dbReference type="OrthoDB" id="1092260at2"/>
<dbReference type="Proteomes" id="UP000294616">
    <property type="component" value="Unassembled WGS sequence"/>
</dbReference>
<keyword evidence="2" id="KW-1185">Reference proteome</keyword>
<dbReference type="EMBL" id="SMGO01000002">
    <property type="protein sequence ID" value="TCK83490.1"/>
    <property type="molecule type" value="Genomic_DNA"/>
</dbReference>
<dbReference type="AlphaFoldDB" id="A0A4R1LY32"/>
<dbReference type="RefSeq" id="WP_132224516.1">
    <property type="nucleotide sequence ID" value="NZ_SMGO01000002.1"/>
</dbReference>
<protein>
    <submittedName>
        <fullName evidence="1">Uncharacterized protein DUF4145</fullName>
    </submittedName>
</protein>
<organism evidence="1 2">
    <name type="scientific">Albibacterium bauzanense</name>
    <dbReference type="NCBI Taxonomy" id="653929"/>
    <lineage>
        <taxon>Bacteria</taxon>
        <taxon>Pseudomonadati</taxon>
        <taxon>Bacteroidota</taxon>
        <taxon>Sphingobacteriia</taxon>
        <taxon>Sphingobacteriales</taxon>
        <taxon>Sphingobacteriaceae</taxon>
        <taxon>Albibacterium</taxon>
    </lineage>
</organism>
<reference evidence="1 2" key="1">
    <citation type="submission" date="2019-03" db="EMBL/GenBank/DDBJ databases">
        <title>Genomic Encyclopedia of Archaeal and Bacterial Type Strains, Phase II (KMG-II): from individual species to whole genera.</title>
        <authorList>
            <person name="Goeker M."/>
        </authorList>
    </citation>
    <scope>NUCLEOTIDE SEQUENCE [LARGE SCALE GENOMIC DNA]</scope>
    <source>
        <strain evidence="1 2">DSM 22554</strain>
    </source>
</reference>